<name>A0AA88SY88_TACVA</name>
<evidence type="ECO:0000313" key="2">
    <source>
        <dbReference type="Proteomes" id="UP001187315"/>
    </source>
</evidence>
<keyword evidence="2" id="KW-1185">Reference proteome</keyword>
<dbReference type="Proteomes" id="UP001187315">
    <property type="component" value="Unassembled WGS sequence"/>
</dbReference>
<comment type="caution">
    <text evidence="1">The sequence shown here is derived from an EMBL/GenBank/DDBJ whole genome shotgun (WGS) entry which is preliminary data.</text>
</comment>
<proteinExistence type="predicted"/>
<reference evidence="1" key="1">
    <citation type="submission" date="2023-08" db="EMBL/GenBank/DDBJ databases">
        <title>Pelteobagrus vachellii genome.</title>
        <authorList>
            <person name="Liu H."/>
        </authorList>
    </citation>
    <scope>NUCLEOTIDE SEQUENCE</scope>
    <source>
        <strain evidence="1">PRFRI_2022a</strain>
        <tissue evidence="1">Muscle</tissue>
    </source>
</reference>
<sequence length="95" mass="10179">MLCCPLSWVFVPLGNTSWCGEVSRAAAPAEMSRLECASSRLKSGAGAGHVISDKRCDQRSSLEEVFSRSTGFSTAAVFSQVCVHGSTKTQELLHQ</sequence>
<dbReference type="AlphaFoldDB" id="A0AA88SY88"/>
<dbReference type="EMBL" id="JAVHJS010000007">
    <property type="protein sequence ID" value="KAK2853155.1"/>
    <property type="molecule type" value="Genomic_DNA"/>
</dbReference>
<accession>A0AA88SY88</accession>
<gene>
    <name evidence="1" type="ORF">Q7C36_008356</name>
</gene>
<organism evidence="1 2">
    <name type="scientific">Tachysurus vachellii</name>
    <name type="common">Darkbarbel catfish</name>
    <name type="synonym">Pelteobagrus vachellii</name>
    <dbReference type="NCBI Taxonomy" id="175792"/>
    <lineage>
        <taxon>Eukaryota</taxon>
        <taxon>Metazoa</taxon>
        <taxon>Chordata</taxon>
        <taxon>Craniata</taxon>
        <taxon>Vertebrata</taxon>
        <taxon>Euteleostomi</taxon>
        <taxon>Actinopterygii</taxon>
        <taxon>Neopterygii</taxon>
        <taxon>Teleostei</taxon>
        <taxon>Ostariophysi</taxon>
        <taxon>Siluriformes</taxon>
        <taxon>Bagridae</taxon>
        <taxon>Tachysurus</taxon>
    </lineage>
</organism>
<evidence type="ECO:0000313" key="1">
    <source>
        <dbReference type="EMBL" id="KAK2853155.1"/>
    </source>
</evidence>
<protein>
    <submittedName>
        <fullName evidence="1">Uncharacterized protein</fullName>
    </submittedName>
</protein>